<evidence type="ECO:0000256" key="3">
    <source>
        <dbReference type="ARBA" id="ARBA00022603"/>
    </source>
</evidence>
<dbReference type="HAMAP" id="MF_00735">
    <property type="entry name" value="Methyltr_PrmA"/>
    <property type="match status" value="1"/>
</dbReference>
<dbReference type="InterPro" id="IPR004498">
    <property type="entry name" value="Ribosomal_PrmA_MeTrfase"/>
</dbReference>
<dbReference type="STRING" id="1630136.AS592_05910"/>
<evidence type="ECO:0000313" key="7">
    <source>
        <dbReference type="EMBL" id="KYJ86328.1"/>
    </source>
</evidence>
<keyword evidence="5 6" id="KW-0949">S-adenosyl-L-methionine</keyword>
<comment type="similarity">
    <text evidence="1 6">Belongs to the methyltransferase superfamily. PrmA family.</text>
</comment>
<name>A0A151CFM0_9BACT</name>
<dbReference type="PIRSF" id="PIRSF000401">
    <property type="entry name" value="RPL11_MTase"/>
    <property type="match status" value="1"/>
</dbReference>
<evidence type="ECO:0000256" key="4">
    <source>
        <dbReference type="ARBA" id="ARBA00022679"/>
    </source>
</evidence>
<organism evidence="7 8">
    <name type="scientific">Sulfurovum riftiae</name>
    <dbReference type="NCBI Taxonomy" id="1630136"/>
    <lineage>
        <taxon>Bacteria</taxon>
        <taxon>Pseudomonadati</taxon>
        <taxon>Campylobacterota</taxon>
        <taxon>Epsilonproteobacteria</taxon>
        <taxon>Campylobacterales</taxon>
        <taxon>Sulfurovaceae</taxon>
        <taxon>Sulfurovum</taxon>
    </lineage>
</organism>
<dbReference type="GO" id="GO:0032259">
    <property type="term" value="P:methylation"/>
    <property type="evidence" value="ECO:0007669"/>
    <property type="project" value="UniProtKB-KW"/>
</dbReference>
<evidence type="ECO:0000256" key="2">
    <source>
        <dbReference type="ARBA" id="ARBA00022490"/>
    </source>
</evidence>
<keyword evidence="8" id="KW-1185">Reference proteome</keyword>
<dbReference type="InterPro" id="IPR050078">
    <property type="entry name" value="Ribosomal_L11_MeTrfase_PrmA"/>
</dbReference>
<dbReference type="NCBIfam" id="TIGR00406">
    <property type="entry name" value="prmA"/>
    <property type="match status" value="1"/>
</dbReference>
<comment type="caution">
    <text evidence="7">The sequence shown here is derived from an EMBL/GenBank/DDBJ whole genome shotgun (WGS) entry which is preliminary data.</text>
</comment>
<evidence type="ECO:0000256" key="5">
    <source>
        <dbReference type="ARBA" id="ARBA00022691"/>
    </source>
</evidence>
<gene>
    <name evidence="6" type="primary">prmA</name>
    <name evidence="7" type="ORF">AS592_05910</name>
</gene>
<dbReference type="GO" id="GO:0016279">
    <property type="term" value="F:protein-lysine N-methyltransferase activity"/>
    <property type="evidence" value="ECO:0007669"/>
    <property type="project" value="RHEA"/>
</dbReference>
<dbReference type="NCBIfam" id="NF001786">
    <property type="entry name" value="PRK00517.2-4"/>
    <property type="match status" value="1"/>
</dbReference>
<accession>A0A151CFM0</accession>
<dbReference type="PANTHER" id="PTHR43648:SF1">
    <property type="entry name" value="ELECTRON TRANSFER FLAVOPROTEIN BETA SUBUNIT LYSINE METHYLTRANSFERASE"/>
    <property type="match status" value="1"/>
</dbReference>
<evidence type="ECO:0000256" key="1">
    <source>
        <dbReference type="ARBA" id="ARBA00009741"/>
    </source>
</evidence>
<dbReference type="PANTHER" id="PTHR43648">
    <property type="entry name" value="ELECTRON TRANSFER FLAVOPROTEIN BETA SUBUNIT LYSINE METHYLTRANSFERASE"/>
    <property type="match status" value="1"/>
</dbReference>
<dbReference type="GO" id="GO:0005840">
    <property type="term" value="C:ribosome"/>
    <property type="evidence" value="ECO:0007669"/>
    <property type="project" value="UniProtKB-KW"/>
</dbReference>
<dbReference type="EC" id="2.1.1.-" evidence="6"/>
<dbReference type="OrthoDB" id="9785995at2"/>
<reference evidence="7 8" key="1">
    <citation type="submission" date="2015-11" db="EMBL/GenBank/DDBJ databases">
        <title>Draft genome of Sulfurovum riftiae 1812E, a member of the Epsilonproteobacteria isolated from the tube of the deep-sea hydrothermal vent tubewom Riftia pachyptila.</title>
        <authorList>
            <person name="Vetriani C."/>
            <person name="Giovannelli D."/>
        </authorList>
    </citation>
    <scope>NUCLEOTIDE SEQUENCE [LARGE SCALE GENOMIC DNA]</scope>
    <source>
        <strain evidence="7 8">1812E</strain>
    </source>
</reference>
<dbReference type="SUPFAM" id="SSF53335">
    <property type="entry name" value="S-adenosyl-L-methionine-dependent methyltransferases"/>
    <property type="match status" value="1"/>
</dbReference>
<dbReference type="EMBL" id="LNKT01000034">
    <property type="protein sequence ID" value="KYJ86328.1"/>
    <property type="molecule type" value="Genomic_DNA"/>
</dbReference>
<comment type="catalytic activity">
    <reaction evidence="6">
        <text>L-lysyl-[protein] + 3 S-adenosyl-L-methionine = N(6),N(6),N(6)-trimethyl-L-lysyl-[protein] + 3 S-adenosyl-L-homocysteine + 3 H(+)</text>
        <dbReference type="Rhea" id="RHEA:54192"/>
        <dbReference type="Rhea" id="RHEA-COMP:9752"/>
        <dbReference type="Rhea" id="RHEA-COMP:13826"/>
        <dbReference type="ChEBI" id="CHEBI:15378"/>
        <dbReference type="ChEBI" id="CHEBI:29969"/>
        <dbReference type="ChEBI" id="CHEBI:57856"/>
        <dbReference type="ChEBI" id="CHEBI:59789"/>
        <dbReference type="ChEBI" id="CHEBI:61961"/>
    </reaction>
</comment>
<comment type="subcellular location">
    <subcellularLocation>
        <location evidence="6">Cytoplasm</location>
    </subcellularLocation>
</comment>
<feature type="binding site" evidence="6">
    <location>
        <position position="210"/>
    </location>
    <ligand>
        <name>S-adenosyl-L-methionine</name>
        <dbReference type="ChEBI" id="CHEBI:59789"/>
    </ligand>
</feature>
<dbReference type="GO" id="GO:0005737">
    <property type="term" value="C:cytoplasm"/>
    <property type="evidence" value="ECO:0007669"/>
    <property type="project" value="UniProtKB-SubCell"/>
</dbReference>
<proteinExistence type="inferred from homology"/>
<dbReference type="Pfam" id="PF06325">
    <property type="entry name" value="PrmA"/>
    <property type="match status" value="1"/>
</dbReference>
<evidence type="ECO:0000313" key="8">
    <source>
        <dbReference type="Proteomes" id="UP000075359"/>
    </source>
</evidence>
<keyword evidence="4 6" id="KW-0808">Transferase</keyword>
<dbReference type="CDD" id="cd02440">
    <property type="entry name" value="AdoMet_MTases"/>
    <property type="match status" value="1"/>
</dbReference>
<keyword evidence="7" id="KW-0687">Ribonucleoprotein</keyword>
<evidence type="ECO:0000256" key="6">
    <source>
        <dbReference type="HAMAP-Rule" id="MF_00735"/>
    </source>
</evidence>
<feature type="binding site" evidence="6">
    <location>
        <position position="169"/>
    </location>
    <ligand>
        <name>S-adenosyl-L-methionine</name>
        <dbReference type="ChEBI" id="CHEBI:59789"/>
    </ligand>
</feature>
<feature type="binding site" evidence="6">
    <location>
        <position position="148"/>
    </location>
    <ligand>
        <name>S-adenosyl-L-methionine</name>
        <dbReference type="ChEBI" id="CHEBI:59789"/>
    </ligand>
</feature>
<keyword evidence="2 6" id="KW-0963">Cytoplasm</keyword>
<dbReference type="RefSeq" id="WP_067331203.1">
    <property type="nucleotide sequence ID" value="NZ_LNKT01000034.1"/>
</dbReference>
<keyword evidence="3 6" id="KW-0489">Methyltransferase</keyword>
<dbReference type="Gene3D" id="3.40.50.150">
    <property type="entry name" value="Vaccinia Virus protein VP39"/>
    <property type="match status" value="1"/>
</dbReference>
<comment type="function">
    <text evidence="6">Methylates ribosomal protein L11.</text>
</comment>
<sequence length="276" mass="31076">MQDKYYELTITLDEQFVDLIADFILNIHDEGVELGEEKIVIRSESDLTPVKEALVSLSDTLGENIKMDFTLEEKENIDWIKTYQESIQPIEAGKFYIFPSWYEEKENRINIKIDPALAFGSGHHATTFSCLEAISTYVKPKDRVIDVGCGSGILGLAAKKLGATVELCDTDPLSVESCKENFSLNEEQYDELWEGSIDKASGTYDVVIANIIADVLRFIAKDLKAAVKEDGYLILSGILDKKEALVKESFTDLTLERRTLKDEWVTLVYKKETAHG</sequence>
<feature type="binding site" evidence="6">
    <location>
        <position position="127"/>
    </location>
    <ligand>
        <name>S-adenosyl-L-methionine</name>
        <dbReference type="ChEBI" id="CHEBI:59789"/>
    </ligand>
</feature>
<protein>
    <recommendedName>
        <fullName evidence="6">Ribosomal protein L11 methyltransferase</fullName>
        <shortName evidence="6">L11 Mtase</shortName>
        <ecNumber evidence="6">2.1.1.-</ecNumber>
    </recommendedName>
</protein>
<dbReference type="Proteomes" id="UP000075359">
    <property type="component" value="Unassembled WGS sequence"/>
</dbReference>
<dbReference type="InterPro" id="IPR029063">
    <property type="entry name" value="SAM-dependent_MTases_sf"/>
</dbReference>
<keyword evidence="7" id="KW-0689">Ribosomal protein</keyword>
<dbReference type="AlphaFoldDB" id="A0A151CFM0"/>